<gene>
    <name evidence="1" type="ORF">Q766_11905</name>
</gene>
<sequence length="191" mass="21783">MDFTHRHTLYHNHCKQLIGLQLVKAKYAELLHQSAEPNYKTHFADIDTVGYSVFLYSRNNDVVEFWWDSHFVQYEVGLKINEFGPSPVYQMWDVSKETVWKSVISETITDVRIGWQEINTYKPGSGILGLKRAPKTVSPQYIALEFSNGETIYISTAQFLSESDDEVVGMTSNLLVTNNEVLATQVGIIAQ</sequence>
<dbReference type="EMBL" id="JRLY01000009">
    <property type="protein sequence ID" value="KGO92481.1"/>
    <property type="molecule type" value="Genomic_DNA"/>
</dbReference>
<dbReference type="Proteomes" id="UP000030111">
    <property type="component" value="Unassembled WGS sequence"/>
</dbReference>
<evidence type="ECO:0000313" key="1">
    <source>
        <dbReference type="EMBL" id="KGO92481.1"/>
    </source>
</evidence>
<reference evidence="1 2" key="1">
    <citation type="submission" date="2013-09" db="EMBL/GenBank/DDBJ databases">
        <authorList>
            <person name="Zeng Z."/>
            <person name="Chen C."/>
        </authorList>
    </citation>
    <scope>NUCLEOTIDE SEQUENCE [LARGE SCALE GENOMIC DNA]</scope>
    <source>
        <strain evidence="1 2">WB 4.1-42</strain>
    </source>
</reference>
<dbReference type="eggNOG" id="ENOG5032GT8">
    <property type="taxonomic scope" value="Bacteria"/>
</dbReference>
<organism evidence="1 2">
    <name type="scientific">Flavobacterium subsaxonicum WB 4.1-42 = DSM 21790</name>
    <dbReference type="NCBI Taxonomy" id="1121898"/>
    <lineage>
        <taxon>Bacteria</taxon>
        <taxon>Pseudomonadati</taxon>
        <taxon>Bacteroidota</taxon>
        <taxon>Flavobacteriia</taxon>
        <taxon>Flavobacteriales</taxon>
        <taxon>Flavobacteriaceae</taxon>
        <taxon>Flavobacterium</taxon>
    </lineage>
</organism>
<dbReference type="STRING" id="1121898.GCA_000422725_03520"/>
<protein>
    <submittedName>
        <fullName evidence="1">Uncharacterized protein</fullName>
    </submittedName>
</protein>
<accession>A0A0A2MLK5</accession>
<evidence type="ECO:0000313" key="2">
    <source>
        <dbReference type="Proteomes" id="UP000030111"/>
    </source>
</evidence>
<keyword evidence="2" id="KW-1185">Reference proteome</keyword>
<dbReference type="AlphaFoldDB" id="A0A0A2MLK5"/>
<comment type="caution">
    <text evidence="1">The sequence shown here is derived from an EMBL/GenBank/DDBJ whole genome shotgun (WGS) entry which is preliminary data.</text>
</comment>
<dbReference type="RefSeq" id="WP_026991486.1">
    <property type="nucleotide sequence ID" value="NZ_AUGP01000029.1"/>
</dbReference>
<dbReference type="OrthoDB" id="7107802at2"/>
<proteinExistence type="predicted"/>
<name>A0A0A2MLK5_9FLAO</name>